<dbReference type="EC" id="2.1.1.74" evidence="10"/>
<dbReference type="SUPFAM" id="SSF51905">
    <property type="entry name" value="FAD/NAD(P)-binding domain"/>
    <property type="match status" value="1"/>
</dbReference>
<evidence type="ECO:0000256" key="1">
    <source>
        <dbReference type="ARBA" id="ARBA00001974"/>
    </source>
</evidence>
<protein>
    <recommendedName>
        <fullName evidence="10">Methylenetetrahydrofolate--tRNA-(uracil-5-)-methyltransferase TrmFO</fullName>
        <ecNumber evidence="10">2.1.1.74</ecNumber>
    </recommendedName>
    <alternativeName>
        <fullName evidence="10">Folate-dependent tRNA (uracil-5-)-methyltransferase</fullName>
    </alternativeName>
    <alternativeName>
        <fullName evidence="10">Folate-dependent tRNA(M-5-U54)-methyltransferase</fullName>
    </alternativeName>
</protein>
<evidence type="ECO:0000256" key="7">
    <source>
        <dbReference type="ARBA" id="ARBA00022827"/>
    </source>
</evidence>
<dbReference type="NCBIfam" id="NF003739">
    <property type="entry name" value="PRK05335.1"/>
    <property type="match status" value="1"/>
</dbReference>
<evidence type="ECO:0000313" key="13">
    <source>
        <dbReference type="Proteomes" id="UP001144110"/>
    </source>
</evidence>
<dbReference type="GO" id="GO:0050660">
    <property type="term" value="F:flavin adenine dinucleotide binding"/>
    <property type="evidence" value="ECO:0007669"/>
    <property type="project" value="UniProtKB-UniRule"/>
</dbReference>
<feature type="binding site" evidence="10">
    <location>
        <begin position="10"/>
        <end position="15"/>
    </location>
    <ligand>
        <name>FAD</name>
        <dbReference type="ChEBI" id="CHEBI:57692"/>
    </ligand>
</feature>
<sequence>MNNSEVIVIGGGLAGSEASWQIAQREIKVKLYEMRPSKMTPAHKTDKLAELVCSNSLRSKELSKAVGLLKEELKMLRSLIMEAAINCEIEGGKALVVDRECFANYITQKILQHPLIELKREEITEIPENKIVIVATGPLTSENLSKTLAKLIEVPYLHFYDAISPIVYADSINWEKVFIADRYKKGEGSYINCPLTKEEYEKFVEEILKAEKVPLHPFEDPKYFEGCLPIEVMAERGKETLRYGPMKPTGLIDPKTGKEPYAVVQLRPENKEKTLYNMVGFQTKLKYNEQIRIFRMIPGLEKAKFARLGSIHRNTFVNAPLVLKPTLQLKNFPNIFLAGQITGVEGYVESTAMGLIAGINVERLIKGKPFAIPPKETAIGALINYLQTADTKHFQPMNINWGLFPQLEKKVSKKIKYIKLAERALKVLESWIKENSIIE</sequence>
<keyword evidence="4 10" id="KW-0285">Flavoprotein</keyword>
<accession>A0AAE3TFM9</accession>
<dbReference type="InterPro" id="IPR040131">
    <property type="entry name" value="MnmG_N"/>
</dbReference>
<name>A0AAE3TFM9_9BACT</name>
<proteinExistence type="inferred from homology"/>
<evidence type="ECO:0000256" key="9">
    <source>
        <dbReference type="ARBA" id="ARBA00023027"/>
    </source>
</evidence>
<dbReference type="AlphaFoldDB" id="A0AAE3TFM9"/>
<evidence type="ECO:0000259" key="11">
    <source>
        <dbReference type="Pfam" id="PF01134"/>
    </source>
</evidence>
<keyword evidence="3 10" id="KW-0489">Methyltransferase</keyword>
<evidence type="ECO:0000256" key="3">
    <source>
        <dbReference type="ARBA" id="ARBA00022603"/>
    </source>
</evidence>
<gene>
    <name evidence="10" type="primary">trmFO</name>
    <name evidence="12" type="ORF">OD816_000419</name>
</gene>
<dbReference type="Pfam" id="PF01134">
    <property type="entry name" value="GIDA"/>
    <property type="match status" value="1"/>
</dbReference>
<comment type="function">
    <text evidence="10">Catalyzes the folate-dependent formation of 5-methyl-uridine at position 54 (M-5-U54) in all tRNAs.</text>
</comment>
<comment type="caution">
    <text evidence="12">The sequence shown here is derived from an EMBL/GenBank/DDBJ whole genome shotgun (WGS) entry which is preliminary data.</text>
</comment>
<dbReference type="Gene3D" id="3.50.50.60">
    <property type="entry name" value="FAD/NAD(P)-binding domain"/>
    <property type="match status" value="2"/>
</dbReference>
<keyword evidence="5 10" id="KW-0808">Transferase</keyword>
<evidence type="ECO:0000256" key="4">
    <source>
        <dbReference type="ARBA" id="ARBA00022630"/>
    </source>
</evidence>
<comment type="catalytic activity">
    <reaction evidence="10">
        <text>uridine(54) in tRNA + (6R)-5,10-methylene-5,6,7,8-tetrahydrofolate + NADPH + H(+) = 5-methyluridine(54) in tRNA + (6S)-5,6,7,8-tetrahydrofolate + NADP(+)</text>
        <dbReference type="Rhea" id="RHEA:62372"/>
        <dbReference type="Rhea" id="RHEA-COMP:10167"/>
        <dbReference type="Rhea" id="RHEA-COMP:10193"/>
        <dbReference type="ChEBI" id="CHEBI:15378"/>
        <dbReference type="ChEBI" id="CHEBI:15636"/>
        <dbReference type="ChEBI" id="CHEBI:57453"/>
        <dbReference type="ChEBI" id="CHEBI:57783"/>
        <dbReference type="ChEBI" id="CHEBI:58349"/>
        <dbReference type="ChEBI" id="CHEBI:65315"/>
        <dbReference type="ChEBI" id="CHEBI:74447"/>
        <dbReference type="EC" id="2.1.1.74"/>
    </reaction>
</comment>
<dbReference type="InterPro" id="IPR004417">
    <property type="entry name" value="TrmFO"/>
</dbReference>
<evidence type="ECO:0000256" key="10">
    <source>
        <dbReference type="HAMAP-Rule" id="MF_01037"/>
    </source>
</evidence>
<evidence type="ECO:0000256" key="5">
    <source>
        <dbReference type="ARBA" id="ARBA00022679"/>
    </source>
</evidence>
<evidence type="ECO:0000313" key="12">
    <source>
        <dbReference type="EMBL" id="MDF2953174.1"/>
    </source>
</evidence>
<dbReference type="GO" id="GO:0005829">
    <property type="term" value="C:cytosol"/>
    <property type="evidence" value="ECO:0007669"/>
    <property type="project" value="TreeGrafter"/>
</dbReference>
<evidence type="ECO:0000256" key="2">
    <source>
        <dbReference type="ARBA" id="ARBA00022490"/>
    </source>
</evidence>
<comment type="catalytic activity">
    <reaction evidence="10">
        <text>uridine(54) in tRNA + (6R)-5,10-methylene-5,6,7,8-tetrahydrofolate + NADH + H(+) = 5-methyluridine(54) in tRNA + (6S)-5,6,7,8-tetrahydrofolate + NAD(+)</text>
        <dbReference type="Rhea" id="RHEA:16873"/>
        <dbReference type="Rhea" id="RHEA-COMP:10167"/>
        <dbReference type="Rhea" id="RHEA-COMP:10193"/>
        <dbReference type="ChEBI" id="CHEBI:15378"/>
        <dbReference type="ChEBI" id="CHEBI:15636"/>
        <dbReference type="ChEBI" id="CHEBI:57453"/>
        <dbReference type="ChEBI" id="CHEBI:57540"/>
        <dbReference type="ChEBI" id="CHEBI:57945"/>
        <dbReference type="ChEBI" id="CHEBI:65315"/>
        <dbReference type="ChEBI" id="CHEBI:74447"/>
        <dbReference type="EC" id="2.1.1.74"/>
    </reaction>
</comment>
<dbReference type="InterPro" id="IPR036188">
    <property type="entry name" value="FAD/NAD-bd_sf"/>
</dbReference>
<dbReference type="GO" id="GO:0002098">
    <property type="term" value="P:tRNA wobble uridine modification"/>
    <property type="evidence" value="ECO:0007669"/>
    <property type="project" value="TreeGrafter"/>
</dbReference>
<dbReference type="GO" id="GO:0047151">
    <property type="term" value="F:tRNA (uracil(54)-C5)-methyltransferase activity, 5,10-methylenetetrahydrofolate-dependent"/>
    <property type="evidence" value="ECO:0007669"/>
    <property type="project" value="UniProtKB-UniRule"/>
</dbReference>
<dbReference type="Proteomes" id="UP001144110">
    <property type="component" value="Unassembled WGS sequence"/>
</dbReference>
<dbReference type="EMBL" id="JAPHEG010000002">
    <property type="protein sequence ID" value="MDF2953174.1"/>
    <property type="molecule type" value="Genomic_DNA"/>
</dbReference>
<dbReference type="InterPro" id="IPR002218">
    <property type="entry name" value="MnmG-rel"/>
</dbReference>
<feature type="domain" description="MnmG N-terminal" evidence="11">
    <location>
        <begin position="5"/>
        <end position="368"/>
    </location>
</feature>
<keyword evidence="7 10" id="KW-0274">FAD</keyword>
<dbReference type="PANTHER" id="PTHR11806">
    <property type="entry name" value="GLUCOSE INHIBITED DIVISION PROTEIN A"/>
    <property type="match status" value="1"/>
</dbReference>
<evidence type="ECO:0000256" key="6">
    <source>
        <dbReference type="ARBA" id="ARBA00022694"/>
    </source>
</evidence>
<dbReference type="NCBIfam" id="TIGR00137">
    <property type="entry name" value="gid_trmFO"/>
    <property type="match status" value="1"/>
</dbReference>
<comment type="similarity">
    <text evidence="10">Belongs to the MnmG family. TrmFO subfamily.</text>
</comment>
<dbReference type="GO" id="GO:0030488">
    <property type="term" value="P:tRNA methylation"/>
    <property type="evidence" value="ECO:0007669"/>
    <property type="project" value="TreeGrafter"/>
</dbReference>
<keyword evidence="8 10" id="KW-0521">NADP</keyword>
<comment type="cofactor">
    <cofactor evidence="1 10">
        <name>FAD</name>
        <dbReference type="ChEBI" id="CHEBI:57692"/>
    </cofactor>
</comment>
<organism evidence="12 13">
    <name type="scientific">Candidatus Thermodesulfobacterium syntrophicum</name>
    <dbReference type="NCBI Taxonomy" id="3060442"/>
    <lineage>
        <taxon>Bacteria</taxon>
        <taxon>Pseudomonadati</taxon>
        <taxon>Thermodesulfobacteriota</taxon>
        <taxon>Thermodesulfobacteria</taxon>
        <taxon>Thermodesulfobacteriales</taxon>
        <taxon>Thermodesulfobacteriaceae</taxon>
        <taxon>Thermodesulfobacterium</taxon>
    </lineage>
</organism>
<evidence type="ECO:0000256" key="8">
    <source>
        <dbReference type="ARBA" id="ARBA00022857"/>
    </source>
</evidence>
<keyword evidence="9 10" id="KW-0520">NAD</keyword>
<keyword evidence="2 10" id="KW-0963">Cytoplasm</keyword>
<keyword evidence="6 10" id="KW-0819">tRNA processing</keyword>
<dbReference type="PANTHER" id="PTHR11806:SF2">
    <property type="entry name" value="METHYLENETETRAHYDROFOLATE--TRNA-(URACIL-5-)-METHYLTRANSFERASE TRMFO"/>
    <property type="match status" value="1"/>
</dbReference>
<reference evidence="12" key="1">
    <citation type="submission" date="2022-11" db="EMBL/GenBank/DDBJ databases">
        <title>Candidatus Alkanophaga archaea from heated hydrothermal vent sediment oxidize petroleum alkanes.</title>
        <authorList>
            <person name="Zehnle H."/>
            <person name="Laso-Perez R."/>
            <person name="Lipp J."/>
            <person name="Teske A."/>
            <person name="Wegener G."/>
        </authorList>
    </citation>
    <scope>NUCLEOTIDE SEQUENCE</scope>
    <source>
        <strain evidence="12">MCA70</strain>
    </source>
</reference>
<comment type="subcellular location">
    <subcellularLocation>
        <location evidence="10">Cytoplasm</location>
    </subcellularLocation>
</comment>
<dbReference type="HAMAP" id="MF_01037">
    <property type="entry name" value="TrmFO"/>
    <property type="match status" value="1"/>
</dbReference>